<feature type="domain" description="AMP-dependent synthetase/ligase" evidence="2">
    <location>
        <begin position="6"/>
        <end position="357"/>
    </location>
</feature>
<dbReference type="InterPro" id="IPR000873">
    <property type="entry name" value="AMP-dep_synth/lig_dom"/>
</dbReference>
<dbReference type="EMBL" id="PVTR01000003">
    <property type="protein sequence ID" value="PRY89047.1"/>
    <property type="molecule type" value="Genomic_DNA"/>
</dbReference>
<evidence type="ECO:0000259" key="3">
    <source>
        <dbReference type="Pfam" id="PF13193"/>
    </source>
</evidence>
<dbReference type="GO" id="GO:0031956">
    <property type="term" value="F:medium-chain fatty acid-CoA ligase activity"/>
    <property type="evidence" value="ECO:0007669"/>
    <property type="project" value="TreeGrafter"/>
</dbReference>
<dbReference type="Gene3D" id="3.40.50.12780">
    <property type="entry name" value="N-terminal domain of ligase-like"/>
    <property type="match status" value="1"/>
</dbReference>
<comment type="caution">
    <text evidence="4">The sequence shown here is derived from an EMBL/GenBank/DDBJ whole genome shotgun (WGS) entry which is preliminary data.</text>
</comment>
<dbReference type="Pfam" id="PF13193">
    <property type="entry name" value="AMP-binding_C"/>
    <property type="match status" value="1"/>
</dbReference>
<dbReference type="Proteomes" id="UP000238157">
    <property type="component" value="Unassembled WGS sequence"/>
</dbReference>
<dbReference type="PANTHER" id="PTHR43201">
    <property type="entry name" value="ACYL-COA SYNTHETASE"/>
    <property type="match status" value="1"/>
</dbReference>
<dbReference type="SUPFAM" id="SSF56801">
    <property type="entry name" value="Acetyl-CoA synthetase-like"/>
    <property type="match status" value="1"/>
</dbReference>
<evidence type="ECO:0000256" key="1">
    <source>
        <dbReference type="ARBA" id="ARBA00006432"/>
    </source>
</evidence>
<sequence>MLTLIQNALKFPQKTAVIDNNGVFTYKDLLDRSQEVASCLLGNANDLNQARIAFMVPPSMEYLSVQWGIWRAGGIAVPLCTTYPFPSLQYVIEDTKADILVVAPEFEKILAPYKEDQSIRFISTQDFRSLGNRELPEISTDRGAMILYTSGTTNLPKGVLTTHENIEAQISTLVEAWKWSQDDYTLSILPLHHVHGIINVNSCALWSGAVVEFLSHFDAAKVFEIFKKGHVNVFMAVPTIYFKLIAHYETLSESERSEISNCLKKFRLMVSGSAALPVSVMEKWHSISDHYLLERYGMTEIGMAISNPYTGERRAGHIGQALPGVEIRICNESDEIQSLDQPGEIQVKGPNVFKAYWGKPEATQKAFTSDGWFRTGDIAIMDVGYFKILGRDSVDIIKSGGYKISALEIEEILRTYPGVKDCGVIGIPDEEWGEIVAAAIVPTSDLHSEALNLWMRERLPAYKTPRKYLIVQDLPRNAMGKVTKNDLKKLF</sequence>
<comment type="similarity">
    <text evidence="1">Belongs to the ATP-dependent AMP-binding enzyme family.</text>
</comment>
<dbReference type="AlphaFoldDB" id="A0A2T0WQU0"/>
<dbReference type="InterPro" id="IPR045851">
    <property type="entry name" value="AMP-bd_C_sf"/>
</dbReference>
<dbReference type="InterPro" id="IPR025110">
    <property type="entry name" value="AMP-bd_C"/>
</dbReference>
<dbReference type="Gene3D" id="3.30.300.30">
    <property type="match status" value="1"/>
</dbReference>
<dbReference type="PANTHER" id="PTHR43201:SF8">
    <property type="entry name" value="ACYL-COA SYNTHETASE FAMILY MEMBER 3"/>
    <property type="match status" value="1"/>
</dbReference>
<gene>
    <name evidence="4" type="ORF">CLW00_103167</name>
</gene>
<evidence type="ECO:0000313" key="4">
    <source>
        <dbReference type="EMBL" id="PRY89047.1"/>
    </source>
</evidence>
<feature type="domain" description="AMP-binding enzyme C-terminal" evidence="3">
    <location>
        <begin position="408"/>
        <end position="481"/>
    </location>
</feature>
<dbReference type="RefSeq" id="WP_106132833.1">
    <property type="nucleotide sequence ID" value="NZ_PVTR01000003.1"/>
</dbReference>
<keyword evidence="5" id="KW-1185">Reference proteome</keyword>
<evidence type="ECO:0000313" key="5">
    <source>
        <dbReference type="Proteomes" id="UP000238157"/>
    </source>
</evidence>
<dbReference type="CDD" id="cd05941">
    <property type="entry name" value="MCS"/>
    <property type="match status" value="1"/>
</dbReference>
<reference evidence="4 5" key="1">
    <citation type="submission" date="2018-03" db="EMBL/GenBank/DDBJ databases">
        <title>Genomic Encyclopedia of Archaeal and Bacterial Type Strains, Phase II (KMG-II): from individual species to whole genera.</title>
        <authorList>
            <person name="Goeker M."/>
        </authorList>
    </citation>
    <scope>NUCLEOTIDE SEQUENCE [LARGE SCALE GENOMIC DNA]</scope>
    <source>
        <strain evidence="4 5">DSM 27929</strain>
    </source>
</reference>
<dbReference type="GO" id="GO:0006631">
    <property type="term" value="P:fatty acid metabolic process"/>
    <property type="evidence" value="ECO:0007669"/>
    <property type="project" value="TreeGrafter"/>
</dbReference>
<accession>A0A2T0WQU0</accession>
<dbReference type="Pfam" id="PF00501">
    <property type="entry name" value="AMP-binding"/>
    <property type="match status" value="1"/>
</dbReference>
<dbReference type="InterPro" id="IPR042099">
    <property type="entry name" value="ANL_N_sf"/>
</dbReference>
<organism evidence="4 5">
    <name type="scientific">Mongoliibacter ruber</name>
    <dbReference type="NCBI Taxonomy" id="1750599"/>
    <lineage>
        <taxon>Bacteria</taxon>
        <taxon>Pseudomonadati</taxon>
        <taxon>Bacteroidota</taxon>
        <taxon>Cytophagia</taxon>
        <taxon>Cytophagales</taxon>
        <taxon>Cyclobacteriaceae</taxon>
        <taxon>Mongoliibacter</taxon>
    </lineage>
</organism>
<dbReference type="OrthoDB" id="9778383at2"/>
<evidence type="ECO:0000259" key="2">
    <source>
        <dbReference type="Pfam" id="PF00501"/>
    </source>
</evidence>
<proteinExistence type="inferred from homology"/>
<name>A0A2T0WQU0_9BACT</name>
<protein>
    <submittedName>
        <fullName evidence="4">Malonyl-CoA/methylmalonyl-CoA synthetase</fullName>
    </submittedName>
</protein>